<dbReference type="PANTHER" id="PTHR37557">
    <property type="entry name" value="115 KDA PROTEIN IN TYPE-1 RETROTRANSPOSABLE ELEMENT R1DM-LIKE PROTEIN-RELATED-RELATED"/>
    <property type="match status" value="1"/>
</dbReference>
<dbReference type="Gene3D" id="3.30.70.270">
    <property type="match status" value="1"/>
</dbReference>
<reference evidence="3" key="1">
    <citation type="submission" date="2021-08" db="EMBL/GenBank/DDBJ databases">
        <authorList>
            <person name="Misof B."/>
            <person name="Oliver O."/>
            <person name="Podsiadlowski L."/>
            <person name="Donath A."/>
            <person name="Peters R."/>
            <person name="Mayer C."/>
            <person name="Rust J."/>
            <person name="Gunkel S."/>
            <person name="Lesny P."/>
            <person name="Martin S."/>
            <person name="Oeyen J.P."/>
            <person name="Petersen M."/>
            <person name="Panagiotis P."/>
            <person name="Wilbrandt J."/>
            <person name="Tanja T."/>
        </authorList>
    </citation>
    <scope>NUCLEOTIDE SEQUENCE</scope>
    <source>
        <strain evidence="3">GBR_01_08_01A</strain>
        <tissue evidence="3">Thorax + abdomen</tissue>
    </source>
</reference>
<reference evidence="3" key="2">
    <citation type="journal article" date="2023" name="Commun. Biol.">
        <title>Intrasexual cuticular hydrocarbon dimorphism in a wasp sheds light on hydrocarbon biosynthesis genes in Hymenoptera.</title>
        <authorList>
            <person name="Moris V.C."/>
            <person name="Podsiadlowski L."/>
            <person name="Martin S."/>
            <person name="Oeyen J.P."/>
            <person name="Donath A."/>
            <person name="Petersen M."/>
            <person name="Wilbrandt J."/>
            <person name="Misof B."/>
            <person name="Liedtke D."/>
            <person name="Thamm M."/>
            <person name="Scheiner R."/>
            <person name="Schmitt T."/>
            <person name="Niehuis O."/>
        </authorList>
    </citation>
    <scope>NUCLEOTIDE SEQUENCE</scope>
    <source>
        <strain evidence="3">GBR_01_08_01A</strain>
    </source>
</reference>
<accession>A0AAD9RDX3</accession>
<dbReference type="InterPro" id="IPR043128">
    <property type="entry name" value="Rev_trsase/Diguanyl_cyclase"/>
</dbReference>
<evidence type="ECO:0000259" key="2">
    <source>
        <dbReference type="Pfam" id="PF00078"/>
    </source>
</evidence>
<dbReference type="PANTHER" id="PTHR37557:SF4">
    <property type="entry name" value="CCHC-TYPE DOMAIN-CONTAINING PROTEIN"/>
    <property type="match status" value="1"/>
</dbReference>
<dbReference type="InterPro" id="IPR000477">
    <property type="entry name" value="RT_dom"/>
</dbReference>
<proteinExistence type="predicted"/>
<keyword evidence="4" id="KW-1185">Reference proteome</keyword>
<protein>
    <recommendedName>
        <fullName evidence="2">Reverse transcriptase domain-containing protein</fullName>
    </recommendedName>
</protein>
<dbReference type="CDD" id="cd01650">
    <property type="entry name" value="RT_nLTR_like"/>
    <property type="match status" value="1"/>
</dbReference>
<evidence type="ECO:0000313" key="3">
    <source>
        <dbReference type="EMBL" id="KAK2577933.1"/>
    </source>
</evidence>
<dbReference type="Pfam" id="PF00078">
    <property type="entry name" value="RVT_1"/>
    <property type="match status" value="2"/>
</dbReference>
<evidence type="ECO:0000256" key="1">
    <source>
        <dbReference type="SAM" id="MobiDB-lite"/>
    </source>
</evidence>
<dbReference type="SUPFAM" id="SSF56672">
    <property type="entry name" value="DNA/RNA polymerases"/>
    <property type="match status" value="1"/>
</dbReference>
<organism evidence="3 4">
    <name type="scientific">Odynerus spinipes</name>
    <dbReference type="NCBI Taxonomy" id="1348599"/>
    <lineage>
        <taxon>Eukaryota</taxon>
        <taxon>Metazoa</taxon>
        <taxon>Ecdysozoa</taxon>
        <taxon>Arthropoda</taxon>
        <taxon>Hexapoda</taxon>
        <taxon>Insecta</taxon>
        <taxon>Pterygota</taxon>
        <taxon>Neoptera</taxon>
        <taxon>Endopterygota</taxon>
        <taxon>Hymenoptera</taxon>
        <taxon>Apocrita</taxon>
        <taxon>Aculeata</taxon>
        <taxon>Vespoidea</taxon>
        <taxon>Vespidae</taxon>
        <taxon>Eumeninae</taxon>
        <taxon>Odynerus</taxon>
    </lineage>
</organism>
<feature type="domain" description="Reverse transcriptase" evidence="2">
    <location>
        <begin position="294"/>
        <end position="355"/>
    </location>
</feature>
<name>A0AAD9RDX3_9HYME</name>
<dbReference type="Proteomes" id="UP001258017">
    <property type="component" value="Unassembled WGS sequence"/>
</dbReference>
<feature type="compositionally biased region" description="Polar residues" evidence="1">
    <location>
        <begin position="44"/>
        <end position="56"/>
    </location>
</feature>
<gene>
    <name evidence="3" type="ORF">KPH14_000857</name>
</gene>
<dbReference type="GO" id="GO:0071897">
    <property type="term" value="P:DNA biosynthetic process"/>
    <property type="evidence" value="ECO:0007669"/>
    <property type="project" value="UniProtKB-ARBA"/>
</dbReference>
<comment type="caution">
    <text evidence="3">The sequence shown here is derived from an EMBL/GenBank/DDBJ whole genome shotgun (WGS) entry which is preliminary data.</text>
</comment>
<feature type="compositionally biased region" description="Low complexity" evidence="1">
    <location>
        <begin position="19"/>
        <end position="38"/>
    </location>
</feature>
<dbReference type="AlphaFoldDB" id="A0AAD9RDX3"/>
<sequence>MYKSMVQAATQDLAAVRGSPSSPYLPPSESVSNSSSPQAPGPVPSTSREPSTDNSSRWSALYGDLAGAIQRLVEVVMQIRGWESHDLIGIAEDALRCVDVRARIDRWLGSVFYPRLDDRAPRRHDLRIVNSGRRIDGVPLREWRAVPASVKALLFNVVMAAGGFSPSALASRTVFIPKKIDSPTPADFRPISISSVVVRHLHKILAERIRDARVVDFRQRCFDDGCAENISVLAAVMSEARTQRRELHVASLDIAKAFDSVSHGAVDAALIRLGVDAVLDGMPPDVGFKLGDSRVSCLTYADDILLFATTKWGLQTALSAVEDKAREQRLRFNAGKCAVLSMINTAAEWRYLGVRFKPVGPKKVDGDLFDLLDNLTRAPLKPQQRLMALRGVLLPRVFHALVLGRVTLGKLRALDRQTRAAVRRWLQLPHDTASGFFHASTRDGGLGILSLATTVPGLMLERFERLGRSLSSAVRAAADSQWVSNRIRWACNALTVDGDCLSTTYRH</sequence>
<dbReference type="EMBL" id="JAIFRP010000828">
    <property type="protein sequence ID" value="KAK2577933.1"/>
    <property type="molecule type" value="Genomic_DNA"/>
</dbReference>
<feature type="domain" description="Reverse transcriptase" evidence="2">
    <location>
        <begin position="176"/>
        <end position="276"/>
    </location>
</feature>
<evidence type="ECO:0000313" key="4">
    <source>
        <dbReference type="Proteomes" id="UP001258017"/>
    </source>
</evidence>
<dbReference type="InterPro" id="IPR043502">
    <property type="entry name" value="DNA/RNA_pol_sf"/>
</dbReference>
<feature type="region of interest" description="Disordered" evidence="1">
    <location>
        <begin position="1"/>
        <end position="56"/>
    </location>
</feature>